<evidence type="ECO:0000256" key="2">
    <source>
        <dbReference type="ARBA" id="ARBA00009347"/>
    </source>
</evidence>
<evidence type="ECO:0000256" key="4">
    <source>
        <dbReference type="ARBA" id="ARBA00022827"/>
    </source>
</evidence>
<evidence type="ECO:0000256" key="3">
    <source>
        <dbReference type="ARBA" id="ARBA00022630"/>
    </source>
</evidence>
<dbReference type="RefSeq" id="WP_167667202.1">
    <property type="nucleotide sequence ID" value="NZ_JACCEV010000001.1"/>
</dbReference>
<dbReference type="InterPro" id="IPR013786">
    <property type="entry name" value="AcylCoA_DH/ox_N"/>
</dbReference>
<keyword evidence="9" id="KW-1185">Reference proteome</keyword>
<dbReference type="PANTHER" id="PTHR43884:SF20">
    <property type="entry name" value="ACYL-COA DEHYDROGENASE FADE28"/>
    <property type="match status" value="1"/>
</dbReference>
<comment type="cofactor">
    <cofactor evidence="1">
        <name>FAD</name>
        <dbReference type="ChEBI" id="CHEBI:57692"/>
    </cofactor>
</comment>
<evidence type="ECO:0000259" key="7">
    <source>
        <dbReference type="Pfam" id="PF02771"/>
    </source>
</evidence>
<comment type="similarity">
    <text evidence="2">Belongs to the acyl-CoA dehydrogenase family.</text>
</comment>
<dbReference type="GO" id="GO:0050660">
    <property type="term" value="F:flavin adenine dinucleotide binding"/>
    <property type="evidence" value="ECO:0007669"/>
    <property type="project" value="InterPro"/>
</dbReference>
<dbReference type="SUPFAM" id="SSF47203">
    <property type="entry name" value="Acyl-CoA dehydrogenase C-terminal domain-like"/>
    <property type="match status" value="1"/>
</dbReference>
<dbReference type="Gene3D" id="1.20.140.10">
    <property type="entry name" value="Butyryl-CoA Dehydrogenase, subunit A, domain 3"/>
    <property type="match status" value="1"/>
</dbReference>
<dbReference type="SUPFAM" id="SSF56645">
    <property type="entry name" value="Acyl-CoA dehydrogenase NM domain-like"/>
    <property type="match status" value="1"/>
</dbReference>
<feature type="domain" description="Acyl-CoA dehydrogenase/oxidase C-terminal" evidence="6">
    <location>
        <begin position="200"/>
        <end position="315"/>
    </location>
</feature>
<dbReference type="Pfam" id="PF02771">
    <property type="entry name" value="Acyl-CoA_dh_N"/>
    <property type="match status" value="1"/>
</dbReference>
<comment type="caution">
    <text evidence="8">The sequence shown here is derived from an EMBL/GenBank/DDBJ whole genome shotgun (WGS) entry which is preliminary data.</text>
</comment>
<evidence type="ECO:0000256" key="5">
    <source>
        <dbReference type="ARBA" id="ARBA00023002"/>
    </source>
</evidence>
<evidence type="ECO:0000313" key="9">
    <source>
        <dbReference type="Proteomes" id="UP000554144"/>
    </source>
</evidence>
<dbReference type="InterPro" id="IPR009100">
    <property type="entry name" value="AcylCoA_DH/oxidase_NM_dom_sf"/>
</dbReference>
<feature type="domain" description="Acyl-CoA dehydrogenase/oxidase N-terminal" evidence="7">
    <location>
        <begin position="6"/>
        <end position="89"/>
    </location>
</feature>
<dbReference type="InterPro" id="IPR036250">
    <property type="entry name" value="AcylCo_DH-like_C"/>
</dbReference>
<proteinExistence type="inferred from homology"/>
<dbReference type="Gene3D" id="1.10.540.10">
    <property type="entry name" value="Acyl-CoA dehydrogenase/oxidase, N-terminal domain"/>
    <property type="match status" value="1"/>
</dbReference>
<sequence>MSAILTDEQTLLLDSVRRFLDDKTSTYTQRKNIGAAELASLWNECAQMGWLQICVPEDQSGLGLSLLDAALISEEAGRSLLPLPLTQAIAVAALLPSCALDDNESSQTLAHWLQGDTYLGTTASQDSDNNSWAEYAMVGEQALDIHWADNRVIFSGYNITHADHGIDPLISTSTITREAPAWTTSGDCSSASWQVFYRRRRVLRLAELIGTSSKALEAAVAYACEREQFGKAIGINQALKHRLADNWMAIDNARLALHATCTAIEEERDTELPMLMAELLAIEASDATTRHAIQTFGAMGFTWECPMHFYLKRVKHIVALLGRRHDTAAILAQIWELA</sequence>
<evidence type="ECO:0000256" key="1">
    <source>
        <dbReference type="ARBA" id="ARBA00001974"/>
    </source>
</evidence>
<dbReference type="GO" id="GO:0003995">
    <property type="term" value="F:acyl-CoA dehydrogenase activity"/>
    <property type="evidence" value="ECO:0007669"/>
    <property type="project" value="TreeGrafter"/>
</dbReference>
<evidence type="ECO:0000259" key="6">
    <source>
        <dbReference type="Pfam" id="PF00441"/>
    </source>
</evidence>
<organism evidence="8 9">
    <name type="scientific">Pollutimonas harenae</name>
    <dbReference type="NCBI Taxonomy" id="657015"/>
    <lineage>
        <taxon>Bacteria</taxon>
        <taxon>Pseudomonadati</taxon>
        <taxon>Pseudomonadota</taxon>
        <taxon>Betaproteobacteria</taxon>
        <taxon>Burkholderiales</taxon>
        <taxon>Alcaligenaceae</taxon>
        <taxon>Pollutimonas</taxon>
    </lineage>
</organism>
<dbReference type="PANTHER" id="PTHR43884">
    <property type="entry name" value="ACYL-COA DEHYDROGENASE"/>
    <property type="match status" value="1"/>
</dbReference>
<accession>A0A853H1R3</accession>
<dbReference type="Proteomes" id="UP000554144">
    <property type="component" value="Unassembled WGS sequence"/>
</dbReference>
<gene>
    <name evidence="8" type="ORF">H0A62_06125</name>
</gene>
<protein>
    <submittedName>
        <fullName evidence="8">Acyl-CoA/acyl-ACP dehydrogenase</fullName>
    </submittedName>
</protein>
<reference evidence="8 9" key="1">
    <citation type="submission" date="2020-07" db="EMBL/GenBank/DDBJ databases">
        <title>Taxonomic revisions and descriptions of new bacterial species based on genomic comparisons in the high-G+C-content subgroup of the family Alcaligenaceae.</title>
        <authorList>
            <person name="Szabo A."/>
            <person name="Felfoldi T."/>
        </authorList>
    </citation>
    <scope>NUCLEOTIDE SEQUENCE [LARGE SCALE GENOMIC DNA]</scope>
    <source>
        <strain evidence="8 9">DSM 25667</strain>
    </source>
</reference>
<dbReference type="Pfam" id="PF00441">
    <property type="entry name" value="Acyl-CoA_dh_1"/>
    <property type="match status" value="1"/>
</dbReference>
<dbReference type="InterPro" id="IPR009075">
    <property type="entry name" value="AcylCo_DH/oxidase_C"/>
</dbReference>
<keyword evidence="3" id="KW-0285">Flavoprotein</keyword>
<dbReference type="AlphaFoldDB" id="A0A853H1R3"/>
<keyword evidence="4" id="KW-0274">FAD</keyword>
<dbReference type="EMBL" id="JACCEV010000001">
    <property type="protein sequence ID" value="NYT85175.1"/>
    <property type="molecule type" value="Genomic_DNA"/>
</dbReference>
<keyword evidence="5" id="KW-0560">Oxidoreductase</keyword>
<name>A0A853H1R3_9BURK</name>
<dbReference type="InterPro" id="IPR037069">
    <property type="entry name" value="AcylCoA_DH/ox_N_sf"/>
</dbReference>
<evidence type="ECO:0000313" key="8">
    <source>
        <dbReference type="EMBL" id="NYT85175.1"/>
    </source>
</evidence>